<dbReference type="EMBL" id="SNRW01002643">
    <property type="protein sequence ID" value="KAA6392148.1"/>
    <property type="molecule type" value="Genomic_DNA"/>
</dbReference>
<evidence type="ECO:0000313" key="3">
    <source>
        <dbReference type="EMBL" id="KAA6392148.1"/>
    </source>
</evidence>
<dbReference type="Pfam" id="PF02141">
    <property type="entry name" value="DENN"/>
    <property type="match status" value="1"/>
</dbReference>
<dbReference type="OrthoDB" id="10680139at2759"/>
<dbReference type="InterPro" id="IPR043153">
    <property type="entry name" value="DENN_C"/>
</dbReference>
<feature type="region of interest" description="Disordered" evidence="1">
    <location>
        <begin position="284"/>
        <end position="311"/>
    </location>
</feature>
<evidence type="ECO:0000313" key="4">
    <source>
        <dbReference type="Proteomes" id="UP000324800"/>
    </source>
</evidence>
<organism evidence="3 4">
    <name type="scientific">Streblomastix strix</name>
    <dbReference type="NCBI Taxonomy" id="222440"/>
    <lineage>
        <taxon>Eukaryota</taxon>
        <taxon>Metamonada</taxon>
        <taxon>Preaxostyla</taxon>
        <taxon>Oxymonadida</taxon>
        <taxon>Streblomastigidae</taxon>
        <taxon>Streblomastix</taxon>
    </lineage>
</organism>
<evidence type="ECO:0000259" key="2">
    <source>
        <dbReference type="Pfam" id="PF02141"/>
    </source>
</evidence>
<proteinExistence type="predicted"/>
<dbReference type="Gene3D" id="3.30.450.200">
    <property type="match status" value="1"/>
</dbReference>
<name>A0A5J4WB39_9EUKA</name>
<comment type="caution">
    <text evidence="3">The sequence shown here is derived from an EMBL/GenBank/DDBJ whole genome shotgun (WGS) entry which is preliminary data.</text>
</comment>
<dbReference type="PANTHER" id="PTHR15288">
    <property type="entry name" value="DENN DOMAIN-CONTAINING PROTEIN 2"/>
    <property type="match status" value="1"/>
</dbReference>
<feature type="domain" description="cDENN" evidence="2">
    <location>
        <begin position="87"/>
        <end position="265"/>
    </location>
</feature>
<dbReference type="Gene3D" id="3.40.50.11500">
    <property type="match status" value="1"/>
</dbReference>
<dbReference type="AlphaFoldDB" id="A0A5J4WB39"/>
<dbReference type="InterPro" id="IPR001194">
    <property type="entry name" value="cDENN_dom"/>
</dbReference>
<protein>
    <recommendedName>
        <fullName evidence="2">cDENN domain-containing protein</fullName>
    </recommendedName>
</protein>
<evidence type="ECO:0000256" key="1">
    <source>
        <dbReference type="SAM" id="MobiDB-lite"/>
    </source>
</evidence>
<dbReference type="Proteomes" id="UP000324800">
    <property type="component" value="Unassembled WGS sequence"/>
</dbReference>
<gene>
    <name evidence="3" type="ORF">EZS28_012327</name>
</gene>
<reference evidence="3 4" key="1">
    <citation type="submission" date="2019-03" db="EMBL/GenBank/DDBJ databases">
        <title>Single cell metagenomics reveals metabolic interactions within the superorganism composed of flagellate Streblomastix strix and complex community of Bacteroidetes bacteria on its surface.</title>
        <authorList>
            <person name="Treitli S.C."/>
            <person name="Kolisko M."/>
            <person name="Husnik F."/>
            <person name="Keeling P."/>
            <person name="Hampl V."/>
        </authorList>
    </citation>
    <scope>NUCLEOTIDE SEQUENCE [LARGE SCALE GENOMIC DNA]</scope>
    <source>
        <strain evidence="3">ST1C</strain>
    </source>
</reference>
<feature type="compositionally biased region" description="Low complexity" evidence="1">
    <location>
        <begin position="299"/>
        <end position="311"/>
    </location>
</feature>
<dbReference type="InterPro" id="IPR051942">
    <property type="entry name" value="DENN_domain_containing_2"/>
</dbReference>
<sequence>MARPFYAFLALGICDSEPPSPEILFSFLAPGYELPQNIIDYCFPEALVKSRKTEGQITVFYPSRSRNNKERGYVSKFMPPNASAPRFPICFCFLTEIDWLSLFNQCSSTLQQAFITKKQFLYSANCAPTDLPKNCGKFLLPFVSALYNTPISAPGKIYEIFSLPTQGLNADEREKEKTFSLLKIQRPSVNNFGGVQSEVDSGIQALLQWMNIDDVVSAVAWQYNEGSILVSSSSPPVSSSLSISLTQLLTPFNWRFLIYPIAPVLILKKYFDYWELRNKGNISQKGDTSVDDNQKQDEGQQNSGNQVGGNNEFDSIYFADSPMDYLYSKYQSQQQINQNINNQKKKIQTIVAGILEENVGIIPKV</sequence>
<dbReference type="PANTHER" id="PTHR15288:SF0">
    <property type="entry name" value="UDENN DOMAIN-CONTAINING PROTEIN"/>
    <property type="match status" value="1"/>
</dbReference>
<accession>A0A5J4WB39</accession>